<feature type="chain" id="PRO_5022789015" evidence="2">
    <location>
        <begin position="22"/>
        <end position="73"/>
    </location>
</feature>
<keyword evidence="4" id="KW-1185">Reference proteome</keyword>
<dbReference type="AlphaFoldDB" id="A0A5C6DMM0"/>
<dbReference type="EMBL" id="SJPV01000006">
    <property type="protein sequence ID" value="TWU36109.1"/>
    <property type="molecule type" value="Genomic_DNA"/>
</dbReference>
<evidence type="ECO:0000256" key="1">
    <source>
        <dbReference type="SAM" id="MobiDB-lite"/>
    </source>
</evidence>
<feature type="region of interest" description="Disordered" evidence="1">
    <location>
        <begin position="53"/>
        <end position="73"/>
    </location>
</feature>
<protein>
    <submittedName>
        <fullName evidence="3">Uncharacterized protein</fullName>
    </submittedName>
</protein>
<accession>A0A5C6DMM0</accession>
<proteinExistence type="predicted"/>
<evidence type="ECO:0000256" key="2">
    <source>
        <dbReference type="SAM" id="SignalP"/>
    </source>
</evidence>
<reference evidence="3 4" key="1">
    <citation type="submission" date="2019-02" db="EMBL/GenBank/DDBJ databases">
        <title>Deep-cultivation of Planctomycetes and their phenomic and genomic characterization uncovers novel biology.</title>
        <authorList>
            <person name="Wiegand S."/>
            <person name="Jogler M."/>
            <person name="Boedeker C."/>
            <person name="Pinto D."/>
            <person name="Vollmers J."/>
            <person name="Rivas-Marin E."/>
            <person name="Kohn T."/>
            <person name="Peeters S.H."/>
            <person name="Heuer A."/>
            <person name="Rast P."/>
            <person name="Oberbeckmann S."/>
            <person name="Bunk B."/>
            <person name="Jeske O."/>
            <person name="Meyerdierks A."/>
            <person name="Storesund J.E."/>
            <person name="Kallscheuer N."/>
            <person name="Luecker S."/>
            <person name="Lage O.M."/>
            <person name="Pohl T."/>
            <person name="Merkel B.J."/>
            <person name="Hornburger P."/>
            <person name="Mueller R.-W."/>
            <person name="Bruemmer F."/>
            <person name="Labrenz M."/>
            <person name="Spormann A.M."/>
            <person name="Op Den Camp H."/>
            <person name="Overmann J."/>
            <person name="Amann R."/>
            <person name="Jetten M.S.M."/>
            <person name="Mascher T."/>
            <person name="Medema M.H."/>
            <person name="Devos D.P."/>
            <person name="Kaster A.-K."/>
            <person name="Ovreas L."/>
            <person name="Rohde M."/>
            <person name="Galperin M.Y."/>
            <person name="Jogler C."/>
        </authorList>
    </citation>
    <scope>NUCLEOTIDE SEQUENCE [LARGE SCALE GENOMIC DNA]</scope>
    <source>
        <strain evidence="3 4">Poly41</strain>
    </source>
</reference>
<dbReference type="InterPro" id="IPR011047">
    <property type="entry name" value="Quinoprotein_ADH-like_sf"/>
</dbReference>
<dbReference type="OrthoDB" id="1091598at2"/>
<dbReference type="Proteomes" id="UP000319143">
    <property type="component" value="Unassembled WGS sequence"/>
</dbReference>
<name>A0A5C6DMM0_9BACT</name>
<evidence type="ECO:0000313" key="4">
    <source>
        <dbReference type="Proteomes" id="UP000319143"/>
    </source>
</evidence>
<dbReference type="RefSeq" id="WP_146528139.1">
    <property type="nucleotide sequence ID" value="NZ_SJPV01000006.1"/>
</dbReference>
<sequence length="73" mass="8092" precursor="true">MIRKLYVFSLLLLVSSTISVAEDWPQWQGPQRNAISTEQGLLQQWPEGGPPLAWRVDGLGGGDSAPAEERSNW</sequence>
<keyword evidence="2" id="KW-0732">Signal</keyword>
<evidence type="ECO:0000313" key="3">
    <source>
        <dbReference type="EMBL" id="TWU36109.1"/>
    </source>
</evidence>
<gene>
    <name evidence="3" type="ORF">Poly41_38620</name>
</gene>
<feature type="signal peptide" evidence="2">
    <location>
        <begin position="1"/>
        <end position="21"/>
    </location>
</feature>
<comment type="caution">
    <text evidence="3">The sequence shown here is derived from an EMBL/GenBank/DDBJ whole genome shotgun (WGS) entry which is preliminary data.</text>
</comment>
<dbReference type="SUPFAM" id="SSF50998">
    <property type="entry name" value="Quinoprotein alcohol dehydrogenase-like"/>
    <property type="match status" value="1"/>
</dbReference>
<organism evidence="3 4">
    <name type="scientific">Novipirellula artificiosorum</name>
    <dbReference type="NCBI Taxonomy" id="2528016"/>
    <lineage>
        <taxon>Bacteria</taxon>
        <taxon>Pseudomonadati</taxon>
        <taxon>Planctomycetota</taxon>
        <taxon>Planctomycetia</taxon>
        <taxon>Pirellulales</taxon>
        <taxon>Pirellulaceae</taxon>
        <taxon>Novipirellula</taxon>
    </lineage>
</organism>